<dbReference type="Proteomes" id="UP000465778">
    <property type="component" value="Unassembled WGS sequence"/>
</dbReference>
<dbReference type="OrthoDB" id="2943090at2"/>
<evidence type="ECO:0000313" key="1">
    <source>
        <dbReference type="EMBL" id="KAF0826053.1"/>
    </source>
</evidence>
<reference evidence="1 2" key="1">
    <citation type="journal article" date="2020" name="G3 (Bethesda)">
        <title>Whole Genome Sequencing and Comparative Genomics of Two Nematicidal Bacillus Strains Reveals a Wide Range of Possible Virulence Factors.</title>
        <authorList>
            <person name="Susic N."/>
            <person name="Janezic S."/>
            <person name="Rupnik M."/>
            <person name="Geric Stare B."/>
        </authorList>
    </citation>
    <scope>NUCLEOTIDE SEQUENCE [LARGE SCALE GENOMIC DNA]</scope>
    <source>
        <strain evidence="1 2">I-1582</strain>
    </source>
</reference>
<dbReference type="AlphaFoldDB" id="A0A800NGJ8"/>
<protein>
    <submittedName>
        <fullName evidence="1">Uncharacterized protein</fullName>
    </submittedName>
</protein>
<sequence length="131" mass="14766">MTVFTSFVAFCILFTELIGAEGARSSKMLRIFFVRCLLEEAYSMSCGSSGTGETPQTRSVEEAHRPLLGKRVACSENQGSTLIGGNNNQKEPFVEEFNEKFKIIFTFKGSDNTIKKEWKNIPNTIKRRRGK</sequence>
<name>A0A800NGJ8_CYTFI</name>
<evidence type="ECO:0000313" key="2">
    <source>
        <dbReference type="Proteomes" id="UP000465778"/>
    </source>
</evidence>
<proteinExistence type="predicted"/>
<dbReference type="EMBL" id="VDEM01000001">
    <property type="protein sequence ID" value="KAF0826053.1"/>
    <property type="molecule type" value="Genomic_DNA"/>
</dbReference>
<comment type="caution">
    <text evidence="1">The sequence shown here is derived from an EMBL/GenBank/DDBJ whole genome shotgun (WGS) entry which is preliminary data.</text>
</comment>
<accession>A0A800NGJ8</accession>
<gene>
    <name evidence="1" type="ORF">KIS1582_0192</name>
</gene>
<organism evidence="1 2">
    <name type="scientific">Cytobacillus firmus</name>
    <name type="common">Bacillus firmus</name>
    <dbReference type="NCBI Taxonomy" id="1399"/>
    <lineage>
        <taxon>Bacteria</taxon>
        <taxon>Bacillati</taxon>
        <taxon>Bacillota</taxon>
        <taxon>Bacilli</taxon>
        <taxon>Bacillales</taxon>
        <taxon>Bacillaceae</taxon>
        <taxon>Cytobacillus</taxon>
    </lineage>
</organism>
<dbReference type="RefSeq" id="WP_159343986.1">
    <property type="nucleotide sequence ID" value="NZ_JBALOT010000016.1"/>
</dbReference>